<evidence type="ECO:0000256" key="2">
    <source>
        <dbReference type="ARBA" id="ARBA00022475"/>
    </source>
</evidence>
<keyword evidence="8 11" id="KW-1133">Transmembrane helix</keyword>
<gene>
    <name evidence="11" type="primary">rodA</name>
    <name evidence="12" type="ordered locus">Thexy_0872</name>
</gene>
<dbReference type="HOGENOM" id="CLU_029243_2_2_9"/>
<evidence type="ECO:0000313" key="13">
    <source>
        <dbReference type="Proteomes" id="UP000007239"/>
    </source>
</evidence>
<evidence type="ECO:0000256" key="7">
    <source>
        <dbReference type="ARBA" id="ARBA00022984"/>
    </source>
</evidence>
<dbReference type="eggNOG" id="COG0772">
    <property type="taxonomic scope" value="Bacteria"/>
</dbReference>
<evidence type="ECO:0000256" key="10">
    <source>
        <dbReference type="ARBA" id="ARBA00023316"/>
    </source>
</evidence>
<dbReference type="PANTHER" id="PTHR30474:SF1">
    <property type="entry name" value="PEPTIDOGLYCAN GLYCOSYLTRANSFERASE MRDB"/>
    <property type="match status" value="1"/>
</dbReference>
<evidence type="ECO:0000313" key="12">
    <source>
        <dbReference type="EMBL" id="AEF16913.1"/>
    </source>
</evidence>
<evidence type="ECO:0000256" key="4">
    <source>
        <dbReference type="ARBA" id="ARBA00022679"/>
    </source>
</evidence>
<dbReference type="GO" id="GO:0008360">
    <property type="term" value="P:regulation of cell shape"/>
    <property type="evidence" value="ECO:0007669"/>
    <property type="project" value="UniProtKB-KW"/>
</dbReference>
<dbReference type="GO" id="GO:0008955">
    <property type="term" value="F:peptidoglycan glycosyltransferase activity"/>
    <property type="evidence" value="ECO:0007669"/>
    <property type="project" value="UniProtKB-UniRule"/>
</dbReference>
<feature type="transmembrane region" description="Helical" evidence="11">
    <location>
        <begin position="161"/>
        <end position="179"/>
    </location>
</feature>
<evidence type="ECO:0000256" key="9">
    <source>
        <dbReference type="ARBA" id="ARBA00023136"/>
    </source>
</evidence>
<comment type="subcellular location">
    <subcellularLocation>
        <location evidence="11">Cell membrane</location>
        <topology evidence="11">Multi-pass membrane protein</topology>
    </subcellularLocation>
    <subcellularLocation>
        <location evidence="1">Membrane</location>
        <topology evidence="1">Multi-pass membrane protein</topology>
    </subcellularLocation>
</comment>
<reference evidence="12" key="1">
    <citation type="submission" date="2011-05" db="EMBL/GenBank/DDBJ databases">
        <title>Complete sequence of Thermoanaerobacterium xylanolyticum LX-11.</title>
        <authorList>
            <consortium name="US DOE Joint Genome Institute"/>
            <person name="Lucas S."/>
            <person name="Han J."/>
            <person name="Lapidus A."/>
            <person name="Cheng J.-F."/>
            <person name="Goodwin L."/>
            <person name="Pitluck S."/>
            <person name="Peters L."/>
            <person name="Mikhailova N."/>
            <person name="Lu M."/>
            <person name="Han C."/>
            <person name="Tapia R."/>
            <person name="Land M."/>
            <person name="Hauser L."/>
            <person name="Kyrpides N."/>
            <person name="Ivanova N."/>
            <person name="Pagani I."/>
            <person name="Hemme C."/>
            <person name="Woyke T."/>
        </authorList>
    </citation>
    <scope>NUCLEOTIDE SEQUENCE</scope>
    <source>
        <strain evidence="12">LX-11</strain>
    </source>
</reference>
<dbReference type="KEGG" id="txy:Thexy_0872"/>
<evidence type="ECO:0000256" key="6">
    <source>
        <dbReference type="ARBA" id="ARBA00022960"/>
    </source>
</evidence>
<dbReference type="GO" id="GO:0051301">
    <property type="term" value="P:cell division"/>
    <property type="evidence" value="ECO:0007669"/>
    <property type="project" value="InterPro"/>
</dbReference>
<dbReference type="InterPro" id="IPR001182">
    <property type="entry name" value="FtsW/RodA"/>
</dbReference>
<dbReference type="PANTHER" id="PTHR30474">
    <property type="entry name" value="CELL CYCLE PROTEIN"/>
    <property type="match status" value="1"/>
</dbReference>
<name>F6BJE5_THEXL</name>
<dbReference type="RefSeq" id="WP_013787659.1">
    <property type="nucleotide sequence ID" value="NC_015555.1"/>
</dbReference>
<proteinExistence type="inferred from homology"/>
<feature type="transmembrane region" description="Helical" evidence="11">
    <location>
        <begin position="138"/>
        <end position="154"/>
    </location>
</feature>
<evidence type="ECO:0000256" key="11">
    <source>
        <dbReference type="HAMAP-Rule" id="MF_02079"/>
    </source>
</evidence>
<evidence type="ECO:0000256" key="1">
    <source>
        <dbReference type="ARBA" id="ARBA00004141"/>
    </source>
</evidence>
<dbReference type="HAMAP" id="MF_02079">
    <property type="entry name" value="PGT_RodA"/>
    <property type="match status" value="1"/>
</dbReference>
<feature type="transmembrane region" description="Helical" evidence="11">
    <location>
        <begin position="269"/>
        <end position="289"/>
    </location>
</feature>
<comment type="pathway">
    <text evidence="11">Cell wall biogenesis; peptidoglycan biosynthesis.</text>
</comment>
<keyword evidence="2 11" id="KW-1003">Cell membrane</keyword>
<keyword evidence="13" id="KW-1185">Reference proteome</keyword>
<keyword evidence="5 11" id="KW-0812">Transmembrane</keyword>
<dbReference type="AlphaFoldDB" id="F6BJE5"/>
<organism evidence="12 13">
    <name type="scientific">Thermoanaerobacterium xylanolyticum (strain ATCC 49914 / DSM 7097 / LX-11)</name>
    <dbReference type="NCBI Taxonomy" id="858215"/>
    <lineage>
        <taxon>Bacteria</taxon>
        <taxon>Bacillati</taxon>
        <taxon>Bacillota</taxon>
        <taxon>Clostridia</taxon>
        <taxon>Thermoanaerobacterales</taxon>
        <taxon>Thermoanaerobacteraceae</taxon>
        <taxon>Thermoanaerobacterium</taxon>
    </lineage>
</organism>
<keyword evidence="10 11" id="KW-0961">Cell wall biogenesis/degradation</keyword>
<evidence type="ECO:0000256" key="8">
    <source>
        <dbReference type="ARBA" id="ARBA00022989"/>
    </source>
</evidence>
<feature type="transmembrane region" description="Helical" evidence="11">
    <location>
        <begin position="335"/>
        <end position="356"/>
    </location>
</feature>
<comment type="function">
    <text evidence="11">Peptidoglycan polymerase that is essential for cell wall elongation.</text>
</comment>
<feature type="transmembrane region" description="Helical" evidence="11">
    <location>
        <begin position="12"/>
        <end position="37"/>
    </location>
</feature>
<keyword evidence="9 11" id="KW-0472">Membrane</keyword>
<accession>F6BJE5</accession>
<dbReference type="GO" id="GO:0032153">
    <property type="term" value="C:cell division site"/>
    <property type="evidence" value="ECO:0007669"/>
    <property type="project" value="TreeGrafter"/>
</dbReference>
<keyword evidence="7 11" id="KW-0573">Peptidoglycan synthesis</keyword>
<dbReference type="NCBIfam" id="TIGR02210">
    <property type="entry name" value="rodA_shape"/>
    <property type="match status" value="1"/>
</dbReference>
<feature type="transmembrane region" description="Helical" evidence="11">
    <location>
        <begin position="49"/>
        <end position="66"/>
    </location>
</feature>
<dbReference type="EC" id="2.4.99.28" evidence="11"/>
<evidence type="ECO:0000256" key="5">
    <source>
        <dbReference type="ARBA" id="ARBA00022692"/>
    </source>
</evidence>
<dbReference type="InterPro" id="IPR011923">
    <property type="entry name" value="RodA/MrdB"/>
</dbReference>
<dbReference type="InterPro" id="IPR018365">
    <property type="entry name" value="Cell_cycle_FtsW-rel_CS"/>
</dbReference>
<dbReference type="Pfam" id="PF01098">
    <property type="entry name" value="FTSW_RODA_SPOVE"/>
    <property type="match status" value="1"/>
</dbReference>
<sequence>MLDRKLIKNFDFVLFTLAILISIIGVIVITSASHVAATGSLKQTITQSVSIVIGVIALLVITLFDYNLLSNYSLQLYILNILLLVSVFLIGKEINGAKTWIVIGPISLEPVEISKVFLIITLASYLKDKDEITNFKELIYPLILVIIPSIIVILQHSLGSALVFIVIFIGMIFISGIRLRVFSELIGSSIAVMPIVYKLLKPYQRKRLLSFINPNLDPLGAGYHVIQSIISVGSGMFWGEGLFHGTETQLFFLPESQTDFIFSALSEELGFIGSATLILLYSLLLYRAWKIAYNAKDKFGRLISIGILSMFAFHVFENIGMALGIMPIAGIPLPFVSYGGTSLIVNMMSIGLLINIGMRKNKINF</sequence>
<comment type="catalytic activity">
    <reaction evidence="11">
        <text>[GlcNAc-(1-&gt;4)-Mur2Ac(oyl-L-Ala-gamma-D-Glu-L-Lys-D-Ala-D-Ala)](n)-di-trans,octa-cis-undecaprenyl diphosphate + beta-D-GlcNAc-(1-&gt;4)-Mur2Ac(oyl-L-Ala-gamma-D-Glu-L-Lys-D-Ala-D-Ala)-di-trans,octa-cis-undecaprenyl diphosphate = [GlcNAc-(1-&gt;4)-Mur2Ac(oyl-L-Ala-gamma-D-Glu-L-Lys-D-Ala-D-Ala)](n+1)-di-trans,octa-cis-undecaprenyl diphosphate + di-trans,octa-cis-undecaprenyl diphosphate + H(+)</text>
        <dbReference type="Rhea" id="RHEA:23708"/>
        <dbReference type="Rhea" id="RHEA-COMP:9602"/>
        <dbReference type="Rhea" id="RHEA-COMP:9603"/>
        <dbReference type="ChEBI" id="CHEBI:15378"/>
        <dbReference type="ChEBI" id="CHEBI:58405"/>
        <dbReference type="ChEBI" id="CHEBI:60033"/>
        <dbReference type="ChEBI" id="CHEBI:78435"/>
        <dbReference type="EC" id="2.4.99.28"/>
    </reaction>
</comment>
<protein>
    <recommendedName>
        <fullName evidence="11">Peptidoglycan glycosyltransferase RodA</fullName>
        <shortName evidence="11">PGT</shortName>
        <ecNumber evidence="11">2.4.99.28</ecNumber>
    </recommendedName>
    <alternativeName>
        <fullName evidence="11">Cell elongation protein RodA</fullName>
    </alternativeName>
    <alternativeName>
        <fullName evidence="11">Cell wall polymerase</fullName>
    </alternativeName>
    <alternativeName>
        <fullName evidence="11">Peptidoglycan polymerase</fullName>
        <shortName evidence="11">PG polymerase</shortName>
    </alternativeName>
</protein>
<keyword evidence="4 11" id="KW-0808">Transferase</keyword>
<dbReference type="EMBL" id="CP002739">
    <property type="protein sequence ID" value="AEF16913.1"/>
    <property type="molecule type" value="Genomic_DNA"/>
</dbReference>
<keyword evidence="3 11" id="KW-0328">Glycosyltransferase</keyword>
<keyword evidence="6 11" id="KW-0133">Cell shape</keyword>
<dbReference type="GO" id="GO:0071555">
    <property type="term" value="P:cell wall organization"/>
    <property type="evidence" value="ECO:0007669"/>
    <property type="project" value="UniProtKB-KW"/>
</dbReference>
<dbReference type="UniPathway" id="UPA00219"/>
<feature type="transmembrane region" description="Helical" evidence="11">
    <location>
        <begin position="301"/>
        <end position="329"/>
    </location>
</feature>
<dbReference type="PROSITE" id="PS00428">
    <property type="entry name" value="FTSW_RODA_SPOVE"/>
    <property type="match status" value="1"/>
</dbReference>
<dbReference type="STRING" id="858215.Thexy_0872"/>
<dbReference type="GO" id="GO:0009252">
    <property type="term" value="P:peptidoglycan biosynthetic process"/>
    <property type="evidence" value="ECO:0007669"/>
    <property type="project" value="UniProtKB-UniRule"/>
</dbReference>
<dbReference type="Proteomes" id="UP000007239">
    <property type="component" value="Chromosome"/>
</dbReference>
<evidence type="ECO:0000256" key="3">
    <source>
        <dbReference type="ARBA" id="ARBA00022676"/>
    </source>
</evidence>
<comment type="similarity">
    <text evidence="11">Belongs to the SEDS family. MrdB/RodA subfamily.</text>
</comment>
<dbReference type="GO" id="GO:0015648">
    <property type="term" value="F:lipid-linked peptidoglycan transporter activity"/>
    <property type="evidence" value="ECO:0007669"/>
    <property type="project" value="TreeGrafter"/>
</dbReference>
<feature type="transmembrane region" description="Helical" evidence="11">
    <location>
        <begin position="72"/>
        <end position="90"/>
    </location>
</feature>
<dbReference type="GO" id="GO:0005886">
    <property type="term" value="C:plasma membrane"/>
    <property type="evidence" value="ECO:0007669"/>
    <property type="project" value="UniProtKB-SubCell"/>
</dbReference>